<evidence type="ECO:0000256" key="1">
    <source>
        <dbReference type="SAM" id="MobiDB-lite"/>
    </source>
</evidence>
<dbReference type="Pfam" id="PF25298">
    <property type="entry name" value="Baculo_FP_2nd"/>
    <property type="match status" value="1"/>
</dbReference>
<dbReference type="OrthoDB" id="7477547at2759"/>
<sequence length="296" mass="33999">MPLKRTPPPQQPKSDTNQSSAAATATDTDNDSSSNVASRPRGRKRQHDDEVYAFMSDMKQSFDTLKNQQVKILSSISDIQKQNGDIIKSMDFISKQYDEIKDRLCKMETERKTHLAYIQTLELKVENLERFQKQASIEIKNIPVKHNETKDDLLQIVKKVGLVTNTHIEDSLIRDVFRLNEDKRGNRPIIVDFSTAILKEKILTSVKNYNRINNTKKLNTGDIQFEGLAKPIFVTECLTQKAKKLYYLAPEFSKRNSYAYCWTAHGKVFIRKKEGAPSHRIDSENELNQLQSQSSS</sequence>
<reference evidence="3" key="1">
    <citation type="submission" date="2021-04" db="EMBL/GenBank/DDBJ databases">
        <authorList>
            <person name="Tunstrom K."/>
        </authorList>
    </citation>
    <scope>NUCLEOTIDE SEQUENCE</scope>
</reference>
<accession>A0A8S3X584</accession>
<dbReference type="InterPro" id="IPR057251">
    <property type="entry name" value="FP_C"/>
</dbReference>
<comment type="caution">
    <text evidence="3">The sequence shown here is derived from an EMBL/GenBank/DDBJ whole genome shotgun (WGS) entry which is preliminary data.</text>
</comment>
<gene>
    <name evidence="3" type="ORF">PAPOLLO_LOCUS13243</name>
</gene>
<evidence type="ECO:0000313" key="4">
    <source>
        <dbReference type="Proteomes" id="UP000691718"/>
    </source>
</evidence>
<name>A0A8S3X584_PARAO</name>
<keyword evidence="4" id="KW-1185">Reference proteome</keyword>
<dbReference type="AlphaFoldDB" id="A0A8S3X584"/>
<feature type="compositionally biased region" description="Low complexity" evidence="1">
    <location>
        <begin position="14"/>
        <end position="35"/>
    </location>
</feature>
<dbReference type="Proteomes" id="UP000691718">
    <property type="component" value="Unassembled WGS sequence"/>
</dbReference>
<feature type="domain" description="FP protein C-terminal" evidence="2">
    <location>
        <begin position="239"/>
        <end position="290"/>
    </location>
</feature>
<feature type="region of interest" description="Disordered" evidence="1">
    <location>
        <begin position="1"/>
        <end position="47"/>
    </location>
</feature>
<dbReference type="EMBL" id="CAJQZP010000935">
    <property type="protein sequence ID" value="CAG4997759.1"/>
    <property type="molecule type" value="Genomic_DNA"/>
</dbReference>
<proteinExistence type="predicted"/>
<evidence type="ECO:0000313" key="3">
    <source>
        <dbReference type="EMBL" id="CAG4997759.1"/>
    </source>
</evidence>
<feature type="compositionally biased region" description="Pro residues" evidence="1">
    <location>
        <begin position="1"/>
        <end position="11"/>
    </location>
</feature>
<protein>
    <submittedName>
        <fullName evidence="3">(apollo) hypothetical protein</fullName>
    </submittedName>
</protein>
<organism evidence="3 4">
    <name type="scientific">Parnassius apollo</name>
    <name type="common">Apollo butterfly</name>
    <name type="synonym">Papilio apollo</name>
    <dbReference type="NCBI Taxonomy" id="110799"/>
    <lineage>
        <taxon>Eukaryota</taxon>
        <taxon>Metazoa</taxon>
        <taxon>Ecdysozoa</taxon>
        <taxon>Arthropoda</taxon>
        <taxon>Hexapoda</taxon>
        <taxon>Insecta</taxon>
        <taxon>Pterygota</taxon>
        <taxon>Neoptera</taxon>
        <taxon>Endopterygota</taxon>
        <taxon>Lepidoptera</taxon>
        <taxon>Glossata</taxon>
        <taxon>Ditrysia</taxon>
        <taxon>Papilionoidea</taxon>
        <taxon>Papilionidae</taxon>
        <taxon>Parnassiinae</taxon>
        <taxon>Parnassini</taxon>
        <taxon>Parnassius</taxon>
        <taxon>Parnassius</taxon>
    </lineage>
</organism>
<evidence type="ECO:0000259" key="2">
    <source>
        <dbReference type="Pfam" id="PF25298"/>
    </source>
</evidence>